<dbReference type="InterPro" id="IPR020046">
    <property type="entry name" value="5-3_exonucl_a-hlix_arch_N"/>
</dbReference>
<reference evidence="21 22" key="1">
    <citation type="submission" date="2018-08" db="EMBL/GenBank/DDBJ databases">
        <title>Fibrisoma montanum sp. nov., isolated from Danxia mountain soil.</title>
        <authorList>
            <person name="Huang Y."/>
        </authorList>
    </citation>
    <scope>NUCLEOTIDE SEQUENCE [LARGE SCALE GENOMIC DNA]</scope>
    <source>
        <strain evidence="21 22">HYT19</strain>
    </source>
</reference>
<dbReference type="CDD" id="cd06139">
    <property type="entry name" value="DNA_polA_I_Ecoli_like_exo"/>
    <property type="match status" value="1"/>
</dbReference>
<evidence type="ECO:0000256" key="6">
    <source>
        <dbReference type="ARBA" id="ARBA00022705"/>
    </source>
</evidence>
<evidence type="ECO:0000256" key="12">
    <source>
        <dbReference type="ARBA" id="ARBA00023125"/>
    </source>
</evidence>
<dbReference type="InterPro" id="IPR020045">
    <property type="entry name" value="DNA_polI_H3TH"/>
</dbReference>
<comment type="function">
    <text evidence="16">In addition to polymerase activity, this DNA polymerase exhibits 3'-5' and 5'-3' exonuclease activity.</text>
</comment>
<evidence type="ECO:0000256" key="10">
    <source>
        <dbReference type="ARBA" id="ARBA00022839"/>
    </source>
</evidence>
<feature type="domain" description="DNA-directed DNA polymerase family A palm" evidence="20">
    <location>
        <begin position="798"/>
        <end position="1005"/>
    </location>
</feature>
<dbReference type="InterPro" id="IPR043502">
    <property type="entry name" value="DNA/RNA_pol_sf"/>
</dbReference>
<dbReference type="PANTHER" id="PTHR10133:SF27">
    <property type="entry name" value="DNA POLYMERASE NU"/>
    <property type="match status" value="1"/>
</dbReference>
<comment type="caution">
    <text evidence="21">The sequence shown here is derived from an EMBL/GenBank/DDBJ whole genome shotgun (WGS) entry which is preliminary data.</text>
</comment>
<dbReference type="Gene3D" id="3.30.420.10">
    <property type="entry name" value="Ribonuclease H-like superfamily/Ribonuclease H"/>
    <property type="match status" value="1"/>
</dbReference>
<dbReference type="FunFam" id="1.10.150.20:FF:000002">
    <property type="entry name" value="DNA polymerase I"/>
    <property type="match status" value="1"/>
</dbReference>
<proteinExistence type="inferred from homology"/>
<dbReference type="InterPro" id="IPR036397">
    <property type="entry name" value="RNaseH_sf"/>
</dbReference>
<dbReference type="InterPro" id="IPR019760">
    <property type="entry name" value="DNA-dir_DNA_pol_A_CS"/>
</dbReference>
<feature type="domain" description="3'-5' exonuclease" evidence="18">
    <location>
        <begin position="448"/>
        <end position="629"/>
    </location>
</feature>
<evidence type="ECO:0000256" key="17">
    <source>
        <dbReference type="SAM" id="MobiDB-lite"/>
    </source>
</evidence>
<dbReference type="RefSeq" id="WP_119669383.1">
    <property type="nucleotide sequence ID" value="NZ_QXED01000005.1"/>
</dbReference>
<comment type="catalytic activity">
    <reaction evidence="14 16">
        <text>DNA(n) + a 2'-deoxyribonucleoside 5'-triphosphate = DNA(n+1) + diphosphate</text>
        <dbReference type="Rhea" id="RHEA:22508"/>
        <dbReference type="Rhea" id="RHEA-COMP:17339"/>
        <dbReference type="Rhea" id="RHEA-COMP:17340"/>
        <dbReference type="ChEBI" id="CHEBI:33019"/>
        <dbReference type="ChEBI" id="CHEBI:61560"/>
        <dbReference type="ChEBI" id="CHEBI:173112"/>
        <dbReference type="EC" id="2.7.7.7"/>
    </reaction>
</comment>
<dbReference type="GO" id="GO:0003887">
    <property type="term" value="F:DNA-directed DNA polymerase activity"/>
    <property type="evidence" value="ECO:0007669"/>
    <property type="project" value="UniProtKB-UniRule"/>
</dbReference>
<dbReference type="SUPFAM" id="SSF56672">
    <property type="entry name" value="DNA/RNA polymerases"/>
    <property type="match status" value="1"/>
</dbReference>
<keyword evidence="11 16" id="KW-0239">DNA-directed DNA polymerase</keyword>
<feature type="region of interest" description="Disordered" evidence="17">
    <location>
        <begin position="294"/>
        <end position="395"/>
    </location>
</feature>
<evidence type="ECO:0000259" key="18">
    <source>
        <dbReference type="SMART" id="SM00474"/>
    </source>
</evidence>
<gene>
    <name evidence="16" type="primary">polA</name>
    <name evidence="21" type="ORF">DYU11_19525</name>
</gene>
<evidence type="ECO:0000256" key="9">
    <source>
        <dbReference type="ARBA" id="ARBA00022801"/>
    </source>
</evidence>
<protein>
    <recommendedName>
        <fullName evidence="3 15">DNA polymerase I</fullName>
        <ecNumber evidence="2 15">2.7.7.7</ecNumber>
    </recommendedName>
</protein>
<sequence length="1041" mass="116213">MTRPQKKLFLLDALALIYRAHFAFNKNPRITSRGLNTSSIFGFMNSLMEVLTKEKPTHIGVAFDTAKATFRHEQFPMYKATRQSQPEDISLAKPYIRQIIEAMHIPILQLDGFEADDVIGTLAKKAALTGFEVYMMTPDKDYGQLVEEHIHIYKPAFMGKPAEKLGVAEVLERWQIERIEQVTDMLGLVGDSVDNIPGIPGVGEKTAQKLIADYGSVENLIANAEQLKGKLKENVINYGQQGLLSKQLATIHLDVPIAFDEEALLHTEYDKPRLAALLDELEFRQMKTRLLGSDFEAGPQSTPAPASARSNASGQMGLFDGPTDRGPADRGPAFMPMPAESRSDVSPSGADELPFDFGEGDSSAGSAEAPQPAKKTRKTKVTVPAASASSATPDAVTDTITTDDAVGSEVTETGQSDRPAYLDVYPDAEIDEVQPERRKTIFSVKHDYRLVDTPELRESLVHFLNKQESICFDSETTAIDPVEADLVGLAFSYRKGEAFYVPVPEDPAEAQAIVNVFKPVLENPGIVKIGQNLKYDLLMLKKYGVEVQGKLFDTMIAHYLIEPEQRHNMDIMAMTYLNYHPVEIESLIGKKGKGQLTMRDVEVQKVVEYAGEDADVTLQLKETFAPKLEEDKLDKLFDQVEMPLVQVLADLELEGIRIDTNALAELSATLETDMRQVQQEIFDIAGSAFNIGSPKQLGEILFDKLKLDKNAKKTRTGQYATGEEVLSKLEEEHEIARKILDYRELVKLKNTYVDALPLLISKRDGRIHTSFNQAVASTGRLSSANPNLQNIPIRTPRGQEIRKAFVPRTDEFLIMSADYSQIELRIMAAFSGDQTMLDAFNNGIDIHTQTASKVFHVPISEVTSDMRRKAKTINFGIIYGISAFGLAQRLKIPRKEASQIIDEYFVEFSAVKAYMDQSIEKARGCGYAETILGRRRYLRDINSRNITDRMFAERNAINAPIQGSAADMLKIAMIRIHEFLRKERLKSKMILTVHDELVFDAHRDELDILRENVNTIMKTAIPMAVQMETGIGVGENWLVAH</sequence>
<evidence type="ECO:0000256" key="7">
    <source>
        <dbReference type="ARBA" id="ARBA00022722"/>
    </source>
</evidence>
<keyword evidence="4 16" id="KW-0808">Transferase</keyword>
<dbReference type="InterPro" id="IPR018320">
    <property type="entry name" value="DNA_polymerase_1"/>
</dbReference>
<keyword evidence="10 16" id="KW-0269">Exonuclease</keyword>
<keyword evidence="22" id="KW-1185">Reference proteome</keyword>
<dbReference type="InterPro" id="IPR001098">
    <property type="entry name" value="DNA-dir_DNA_pol_A_palm_dom"/>
</dbReference>
<dbReference type="CDD" id="cd08637">
    <property type="entry name" value="DNA_pol_A_pol_I_C"/>
    <property type="match status" value="1"/>
</dbReference>
<dbReference type="PANTHER" id="PTHR10133">
    <property type="entry name" value="DNA POLYMERASE I"/>
    <property type="match status" value="1"/>
</dbReference>
<dbReference type="NCBIfam" id="TIGR00593">
    <property type="entry name" value="pola"/>
    <property type="match status" value="1"/>
</dbReference>
<feature type="compositionally biased region" description="Polar residues" evidence="17">
    <location>
        <begin position="299"/>
        <end position="314"/>
    </location>
</feature>
<dbReference type="InterPro" id="IPR029060">
    <property type="entry name" value="PIN-like_dom_sf"/>
</dbReference>
<dbReference type="Gene3D" id="1.10.150.20">
    <property type="entry name" value="5' to 3' exonuclease, C-terminal subdomain"/>
    <property type="match status" value="2"/>
</dbReference>
<name>A0A418M6U7_9BACT</name>
<comment type="similarity">
    <text evidence="1 16">Belongs to the DNA polymerase type-A family.</text>
</comment>
<dbReference type="Gene3D" id="3.30.70.370">
    <property type="match status" value="1"/>
</dbReference>
<dbReference type="GO" id="GO:0003677">
    <property type="term" value="F:DNA binding"/>
    <property type="evidence" value="ECO:0007669"/>
    <property type="project" value="UniProtKB-UniRule"/>
</dbReference>
<evidence type="ECO:0000256" key="3">
    <source>
        <dbReference type="ARBA" id="ARBA00020311"/>
    </source>
</evidence>
<evidence type="ECO:0000256" key="2">
    <source>
        <dbReference type="ARBA" id="ARBA00012417"/>
    </source>
</evidence>
<dbReference type="NCBIfam" id="NF004397">
    <property type="entry name" value="PRK05755.1"/>
    <property type="match status" value="1"/>
</dbReference>
<accession>A0A418M6U7</accession>
<dbReference type="PROSITE" id="PS00447">
    <property type="entry name" value="DNA_POLYMERASE_A"/>
    <property type="match status" value="1"/>
</dbReference>
<evidence type="ECO:0000256" key="13">
    <source>
        <dbReference type="ARBA" id="ARBA00023204"/>
    </source>
</evidence>
<evidence type="ECO:0000256" key="16">
    <source>
        <dbReference type="RuleBase" id="RU004460"/>
    </source>
</evidence>
<evidence type="ECO:0000313" key="22">
    <source>
        <dbReference type="Proteomes" id="UP000283523"/>
    </source>
</evidence>
<dbReference type="Pfam" id="PF00476">
    <property type="entry name" value="DNA_pol_A"/>
    <property type="match status" value="1"/>
</dbReference>
<evidence type="ECO:0000259" key="19">
    <source>
        <dbReference type="SMART" id="SM00475"/>
    </source>
</evidence>
<dbReference type="SUPFAM" id="SSF47807">
    <property type="entry name" value="5' to 3' exonuclease, C-terminal subdomain"/>
    <property type="match status" value="1"/>
</dbReference>
<keyword evidence="6 16" id="KW-0235">DNA replication</keyword>
<dbReference type="FunFam" id="1.10.150.20:FF:000003">
    <property type="entry name" value="DNA polymerase I"/>
    <property type="match status" value="1"/>
</dbReference>
<dbReference type="Proteomes" id="UP000283523">
    <property type="component" value="Unassembled WGS sequence"/>
</dbReference>
<dbReference type="InterPro" id="IPR002562">
    <property type="entry name" value="3'-5'_exonuclease_dom"/>
</dbReference>
<dbReference type="InterPro" id="IPR036279">
    <property type="entry name" value="5-3_exonuclease_C_sf"/>
</dbReference>
<dbReference type="Gene3D" id="1.20.1060.10">
    <property type="entry name" value="Taq DNA Polymerase, Chain T, domain 4"/>
    <property type="match status" value="1"/>
</dbReference>
<dbReference type="SMART" id="SM00475">
    <property type="entry name" value="53EXOc"/>
    <property type="match status" value="1"/>
</dbReference>
<dbReference type="EC" id="2.7.7.7" evidence="2 15"/>
<dbReference type="Gene3D" id="3.40.50.1010">
    <property type="entry name" value="5'-nuclease"/>
    <property type="match status" value="1"/>
</dbReference>
<keyword evidence="12 16" id="KW-0238">DNA-binding</keyword>
<dbReference type="CDD" id="cd09898">
    <property type="entry name" value="H3TH_53EXO"/>
    <property type="match status" value="1"/>
</dbReference>
<dbReference type="GO" id="GO:0006261">
    <property type="term" value="P:DNA-templated DNA replication"/>
    <property type="evidence" value="ECO:0007669"/>
    <property type="project" value="UniProtKB-UniRule"/>
</dbReference>
<dbReference type="SUPFAM" id="SSF88723">
    <property type="entry name" value="PIN domain-like"/>
    <property type="match status" value="1"/>
</dbReference>
<dbReference type="PRINTS" id="PR00868">
    <property type="entry name" value="DNAPOLI"/>
</dbReference>
<dbReference type="SMART" id="SM00474">
    <property type="entry name" value="35EXOc"/>
    <property type="match status" value="1"/>
</dbReference>
<keyword evidence="7" id="KW-0540">Nuclease</keyword>
<keyword evidence="9 16" id="KW-0378">Hydrolase</keyword>
<evidence type="ECO:0000256" key="5">
    <source>
        <dbReference type="ARBA" id="ARBA00022695"/>
    </source>
</evidence>
<keyword evidence="8 16" id="KW-0227">DNA damage</keyword>
<evidence type="ECO:0000259" key="20">
    <source>
        <dbReference type="SMART" id="SM00482"/>
    </source>
</evidence>
<dbReference type="Pfam" id="PF02739">
    <property type="entry name" value="5_3_exonuc_N"/>
    <property type="match status" value="1"/>
</dbReference>
<dbReference type="InterPro" id="IPR002421">
    <property type="entry name" value="5-3_exonuclease"/>
</dbReference>
<dbReference type="GO" id="GO:0006302">
    <property type="term" value="P:double-strand break repair"/>
    <property type="evidence" value="ECO:0007669"/>
    <property type="project" value="TreeGrafter"/>
</dbReference>
<evidence type="ECO:0000256" key="15">
    <source>
        <dbReference type="NCBIfam" id="TIGR00593"/>
    </source>
</evidence>
<evidence type="ECO:0000256" key="4">
    <source>
        <dbReference type="ARBA" id="ARBA00022679"/>
    </source>
</evidence>
<dbReference type="AlphaFoldDB" id="A0A418M6U7"/>
<evidence type="ECO:0000256" key="1">
    <source>
        <dbReference type="ARBA" id="ARBA00007705"/>
    </source>
</evidence>
<evidence type="ECO:0000256" key="8">
    <source>
        <dbReference type="ARBA" id="ARBA00022763"/>
    </source>
</evidence>
<dbReference type="OrthoDB" id="9806424at2"/>
<feature type="domain" description="5'-3' exonuclease" evidence="19">
    <location>
        <begin position="6"/>
        <end position="267"/>
    </location>
</feature>
<dbReference type="SMART" id="SM00482">
    <property type="entry name" value="POLAc"/>
    <property type="match status" value="1"/>
</dbReference>
<dbReference type="Pfam" id="PF01367">
    <property type="entry name" value="5_3_exonuc"/>
    <property type="match status" value="1"/>
</dbReference>
<dbReference type="Pfam" id="PF01612">
    <property type="entry name" value="DNA_pol_A_exo1"/>
    <property type="match status" value="1"/>
</dbReference>
<dbReference type="SUPFAM" id="SSF53098">
    <property type="entry name" value="Ribonuclease H-like"/>
    <property type="match status" value="1"/>
</dbReference>
<feature type="compositionally biased region" description="Low complexity" evidence="17">
    <location>
        <begin position="381"/>
        <end position="395"/>
    </location>
</feature>
<dbReference type="EMBL" id="QXED01000005">
    <property type="protein sequence ID" value="RIV21592.1"/>
    <property type="molecule type" value="Genomic_DNA"/>
</dbReference>
<dbReference type="GO" id="GO:0008408">
    <property type="term" value="F:3'-5' exonuclease activity"/>
    <property type="evidence" value="ECO:0007669"/>
    <property type="project" value="UniProtKB-UniRule"/>
</dbReference>
<organism evidence="21 22">
    <name type="scientific">Fibrisoma montanum</name>
    <dbReference type="NCBI Taxonomy" id="2305895"/>
    <lineage>
        <taxon>Bacteria</taxon>
        <taxon>Pseudomonadati</taxon>
        <taxon>Bacteroidota</taxon>
        <taxon>Cytophagia</taxon>
        <taxon>Cytophagales</taxon>
        <taxon>Spirosomataceae</taxon>
        <taxon>Fibrisoma</taxon>
    </lineage>
</organism>
<dbReference type="FunFam" id="1.20.1060.10:FF:000001">
    <property type="entry name" value="DNA polymerase I"/>
    <property type="match status" value="1"/>
</dbReference>
<dbReference type="SMART" id="SM00279">
    <property type="entry name" value="HhH2"/>
    <property type="match status" value="1"/>
</dbReference>
<evidence type="ECO:0000256" key="14">
    <source>
        <dbReference type="ARBA" id="ARBA00049244"/>
    </source>
</evidence>
<evidence type="ECO:0000313" key="21">
    <source>
        <dbReference type="EMBL" id="RIV21592.1"/>
    </source>
</evidence>
<dbReference type="InterPro" id="IPR012337">
    <property type="entry name" value="RNaseH-like_sf"/>
</dbReference>
<evidence type="ECO:0000256" key="11">
    <source>
        <dbReference type="ARBA" id="ARBA00022932"/>
    </source>
</evidence>
<dbReference type="InterPro" id="IPR008918">
    <property type="entry name" value="HhH2"/>
</dbReference>
<dbReference type="InterPro" id="IPR002298">
    <property type="entry name" value="DNA_polymerase_A"/>
</dbReference>
<keyword evidence="5 16" id="KW-0548">Nucleotidyltransferase</keyword>
<keyword evidence="13 16" id="KW-0234">DNA repair</keyword>
<dbReference type="GO" id="GO:0008409">
    <property type="term" value="F:5'-3' exonuclease activity"/>
    <property type="evidence" value="ECO:0007669"/>
    <property type="project" value="UniProtKB-UniRule"/>
</dbReference>
<dbReference type="CDD" id="cd09859">
    <property type="entry name" value="PIN_53EXO"/>
    <property type="match status" value="1"/>
</dbReference>